<evidence type="ECO:0000256" key="3">
    <source>
        <dbReference type="ARBA" id="ARBA00022628"/>
    </source>
</evidence>
<dbReference type="SUPFAM" id="SSF51703">
    <property type="entry name" value="Cobalamin (vitamin B12)-dependent enzymes"/>
    <property type="match status" value="1"/>
</dbReference>
<keyword evidence="8" id="KW-1185">Reference proteome</keyword>
<comment type="similarity">
    <text evidence="2">Belongs to the methylmalonyl-CoA mutase family.</text>
</comment>
<dbReference type="Gene3D" id="3.40.50.280">
    <property type="entry name" value="Cobalamin-binding domain"/>
    <property type="match status" value="1"/>
</dbReference>
<keyword evidence="4" id="KW-0413">Isomerase</keyword>
<keyword evidence="3" id="KW-0846">Cobalamin</keyword>
<dbReference type="STRING" id="692418.SAMN04488029_3474"/>
<dbReference type="GO" id="GO:0016866">
    <property type="term" value="F:intramolecular transferase activity"/>
    <property type="evidence" value="ECO:0007669"/>
    <property type="project" value="InterPro"/>
</dbReference>
<organism evidence="7 8">
    <name type="scientific">Reichenbachiella faecimaris</name>
    <dbReference type="NCBI Taxonomy" id="692418"/>
    <lineage>
        <taxon>Bacteria</taxon>
        <taxon>Pseudomonadati</taxon>
        <taxon>Bacteroidota</taxon>
        <taxon>Cytophagia</taxon>
        <taxon>Cytophagales</taxon>
        <taxon>Reichenbachiellaceae</taxon>
        <taxon>Reichenbachiella</taxon>
    </lineage>
</organism>
<dbReference type="PANTHER" id="PTHR48101:SF1">
    <property type="entry name" value="METHYLMALONYL-COA MUTASE, LARGE SUBUNIT"/>
    <property type="match status" value="1"/>
</dbReference>
<evidence type="ECO:0000259" key="6">
    <source>
        <dbReference type="Pfam" id="PF01642"/>
    </source>
</evidence>
<gene>
    <name evidence="7" type="ORF">SAMN04488029_3474</name>
</gene>
<evidence type="ECO:0000256" key="2">
    <source>
        <dbReference type="ARBA" id="ARBA00008465"/>
    </source>
</evidence>
<keyword evidence="5" id="KW-0170">Cobalt</keyword>
<comment type="cofactor">
    <cofactor evidence="1">
        <name>adenosylcob(III)alamin</name>
        <dbReference type="ChEBI" id="CHEBI:18408"/>
    </cofactor>
</comment>
<dbReference type="PANTHER" id="PTHR48101">
    <property type="entry name" value="METHYLMALONYL-COA MUTASE, MITOCHONDRIAL-RELATED"/>
    <property type="match status" value="1"/>
</dbReference>
<dbReference type="InterPro" id="IPR016176">
    <property type="entry name" value="Cbl-dep_enz_cat"/>
</dbReference>
<feature type="domain" description="Methylmalonyl-CoA mutase alpha/beta chain catalytic" evidence="6">
    <location>
        <begin position="179"/>
        <end position="412"/>
    </location>
</feature>
<evidence type="ECO:0000256" key="4">
    <source>
        <dbReference type="ARBA" id="ARBA00023235"/>
    </source>
</evidence>
<dbReference type="InterPro" id="IPR036724">
    <property type="entry name" value="Cobalamin-bd_sf"/>
</dbReference>
<dbReference type="Proteomes" id="UP000192472">
    <property type="component" value="Unassembled WGS sequence"/>
</dbReference>
<evidence type="ECO:0000256" key="5">
    <source>
        <dbReference type="ARBA" id="ARBA00023285"/>
    </source>
</evidence>
<dbReference type="AlphaFoldDB" id="A0A1W2GNI9"/>
<dbReference type="GO" id="GO:0046872">
    <property type="term" value="F:metal ion binding"/>
    <property type="evidence" value="ECO:0007669"/>
    <property type="project" value="InterPro"/>
</dbReference>
<dbReference type="Pfam" id="PF01642">
    <property type="entry name" value="MM_CoA_mutase"/>
    <property type="match status" value="1"/>
</dbReference>
<dbReference type="Gene3D" id="3.20.20.240">
    <property type="entry name" value="Methylmalonyl-CoA mutase"/>
    <property type="match status" value="1"/>
</dbReference>
<sequence length="567" mass="63010">MIKAYNFDEFATSSKAQWLDKLKKDLGDDAAQRILTWQCERELNLSSYYDEDDLVRSYSVPQSRPDWKYLQPLGSSSSNTQAMDGLMNGADGLILSDAPMDSLDKLLEKVAPQYCTIGLRTSNFSEYLKFVEWWKEKHPSGGNGEVLLFHATDELVGRFDTDLISFISQSFELGHGLGHKTLHVDGGWVQKNGGSASLELAFMLSQTVHYINNFLDAGHKLEEIAQSIFVSTSVGSSYFLELVKVRGMRLLLNQLFKQYGLRNVSISIHVETSPITKSALDANTNFLRCTSEAMSAILGGADYLSIAPHHSLPSADRIARNISNLLKEESYFNKISDPAAGSYYMESLSGELMKDAWSTFQQVEAEGGFEVAVKNKIFKKKIKDDFAFQAERITSGLQKMVGVNDFGNQDEKIFPDQLTHAHLSLADNFEVVRKDVESYVKDHGEASRPTAYLLGIGSNAKMINARYTFVTNFFNWAGVKVEKVNSGQNLNQQHIIVCCGADEDYTEANIQKALNGQVTSALMLAAGKKSVETSNQITGWVNTKSNRLVIVKNMLSHLGITQNPSLS</sequence>
<reference evidence="7 8" key="1">
    <citation type="submission" date="2017-04" db="EMBL/GenBank/DDBJ databases">
        <authorList>
            <person name="Afonso C.L."/>
            <person name="Miller P.J."/>
            <person name="Scott M.A."/>
            <person name="Spackman E."/>
            <person name="Goraichik I."/>
            <person name="Dimitrov K.M."/>
            <person name="Suarez D.L."/>
            <person name="Swayne D.E."/>
        </authorList>
    </citation>
    <scope>NUCLEOTIDE SEQUENCE [LARGE SCALE GENOMIC DNA]</scope>
    <source>
        <strain evidence="7 8">DSM 26133</strain>
    </source>
</reference>
<protein>
    <submittedName>
        <fullName evidence="7">Methylmalonyl-CoA mutase</fullName>
    </submittedName>
</protein>
<evidence type="ECO:0000313" key="8">
    <source>
        <dbReference type="Proteomes" id="UP000192472"/>
    </source>
</evidence>
<dbReference type="InterPro" id="IPR006099">
    <property type="entry name" value="MeMalonylCoA_mutase_a/b_cat"/>
</dbReference>
<dbReference type="OrthoDB" id="9762378at2"/>
<dbReference type="SUPFAM" id="SSF52242">
    <property type="entry name" value="Cobalamin (vitamin B12)-binding domain"/>
    <property type="match status" value="1"/>
</dbReference>
<name>A0A1W2GNI9_REIFA</name>
<proteinExistence type="inferred from homology"/>
<dbReference type="RefSeq" id="WP_084374116.1">
    <property type="nucleotide sequence ID" value="NZ_FWYF01000004.1"/>
</dbReference>
<dbReference type="GO" id="GO:0031419">
    <property type="term" value="F:cobalamin binding"/>
    <property type="evidence" value="ECO:0007669"/>
    <property type="project" value="UniProtKB-KW"/>
</dbReference>
<evidence type="ECO:0000313" key="7">
    <source>
        <dbReference type="EMBL" id="SMD37826.1"/>
    </source>
</evidence>
<accession>A0A1W2GNI9</accession>
<evidence type="ECO:0000256" key="1">
    <source>
        <dbReference type="ARBA" id="ARBA00001922"/>
    </source>
</evidence>
<dbReference type="EMBL" id="FWYF01000004">
    <property type="protein sequence ID" value="SMD37826.1"/>
    <property type="molecule type" value="Genomic_DNA"/>
</dbReference>